<dbReference type="Proteomes" id="UP000428333">
    <property type="component" value="Linkage Group LG01"/>
</dbReference>
<evidence type="ECO:0000256" key="9">
    <source>
        <dbReference type="ARBA" id="ARBA00038101"/>
    </source>
</evidence>
<dbReference type="AlphaFoldDB" id="A0A6A4M1B7"/>
<feature type="non-terminal residue" evidence="11">
    <location>
        <position position="1"/>
    </location>
</feature>
<evidence type="ECO:0000256" key="2">
    <source>
        <dbReference type="ARBA" id="ARBA00022692"/>
    </source>
</evidence>
<comment type="subcellular location">
    <subcellularLocation>
        <location evidence="1">Endoplasmic reticulum membrane</location>
        <topology evidence="1">Single-pass membrane protein</topology>
    </subcellularLocation>
</comment>
<dbReference type="InterPro" id="IPR006597">
    <property type="entry name" value="Sel1-like"/>
</dbReference>
<evidence type="ECO:0000256" key="6">
    <source>
        <dbReference type="ARBA" id="ARBA00022989"/>
    </source>
</evidence>
<feature type="compositionally biased region" description="Acidic residues" evidence="10">
    <location>
        <begin position="50"/>
        <end position="62"/>
    </location>
</feature>
<evidence type="ECO:0000256" key="5">
    <source>
        <dbReference type="ARBA" id="ARBA00022824"/>
    </source>
</evidence>
<dbReference type="Pfam" id="PF08238">
    <property type="entry name" value="Sel1"/>
    <property type="match status" value="10"/>
</dbReference>
<evidence type="ECO:0000256" key="1">
    <source>
        <dbReference type="ARBA" id="ARBA00004389"/>
    </source>
</evidence>
<dbReference type="PANTHER" id="PTHR45084:SF1">
    <property type="entry name" value="ERAD-ASSOCIATED E3 UBIQUITIN-PROTEIN LIGASE COMPONENT HRD3A-RELATED"/>
    <property type="match status" value="1"/>
</dbReference>
<evidence type="ECO:0000313" key="12">
    <source>
        <dbReference type="Proteomes" id="UP000428333"/>
    </source>
</evidence>
<dbReference type="GO" id="GO:0005789">
    <property type="term" value="C:endoplasmic reticulum membrane"/>
    <property type="evidence" value="ECO:0007669"/>
    <property type="project" value="UniProtKB-SubCell"/>
</dbReference>
<dbReference type="GO" id="GO:0036503">
    <property type="term" value="P:ERAD pathway"/>
    <property type="evidence" value="ECO:0007669"/>
    <property type="project" value="InterPro"/>
</dbReference>
<keyword evidence="3" id="KW-0732">Signal</keyword>
<organism evidence="11 12">
    <name type="scientific">Rhododendron williamsianum</name>
    <dbReference type="NCBI Taxonomy" id="262921"/>
    <lineage>
        <taxon>Eukaryota</taxon>
        <taxon>Viridiplantae</taxon>
        <taxon>Streptophyta</taxon>
        <taxon>Embryophyta</taxon>
        <taxon>Tracheophyta</taxon>
        <taxon>Spermatophyta</taxon>
        <taxon>Magnoliopsida</taxon>
        <taxon>eudicotyledons</taxon>
        <taxon>Gunneridae</taxon>
        <taxon>Pentapetalae</taxon>
        <taxon>asterids</taxon>
        <taxon>Ericales</taxon>
        <taxon>Ericaceae</taxon>
        <taxon>Ericoideae</taxon>
        <taxon>Rhodoreae</taxon>
        <taxon>Rhododendron</taxon>
    </lineage>
</organism>
<reference evidence="11 12" key="1">
    <citation type="journal article" date="2019" name="Genome Biol. Evol.">
        <title>The Rhododendron genome and chromosomal organization provide insight into shared whole-genome duplications across the heath family (Ericaceae).</title>
        <authorList>
            <person name="Soza V.L."/>
            <person name="Lindsley D."/>
            <person name="Waalkes A."/>
            <person name="Ramage E."/>
            <person name="Patwardhan R.P."/>
            <person name="Burton J.N."/>
            <person name="Adey A."/>
            <person name="Kumar A."/>
            <person name="Qiu R."/>
            <person name="Shendure J."/>
            <person name="Hall B."/>
        </authorList>
    </citation>
    <scope>NUCLEOTIDE SEQUENCE [LARGE SCALE GENOMIC DNA]</scope>
    <source>
        <strain evidence="11">RSF 1966-606</strain>
    </source>
</reference>
<dbReference type="OrthoDB" id="27934at2759"/>
<proteinExistence type="inferred from homology"/>
<feature type="region of interest" description="Disordered" evidence="10">
    <location>
        <begin position="46"/>
        <end position="79"/>
    </location>
</feature>
<comment type="similarity">
    <text evidence="9">Belongs to the sel-1 family.</text>
</comment>
<keyword evidence="6" id="KW-1133">Transmembrane helix</keyword>
<evidence type="ECO:0000256" key="4">
    <source>
        <dbReference type="ARBA" id="ARBA00022737"/>
    </source>
</evidence>
<accession>A0A6A4M1B7</accession>
<keyword evidence="5" id="KW-0256">Endoplasmic reticulum</keyword>
<protein>
    <recommendedName>
        <fullName evidence="13">DOD-type homing endonuclease domain-containing protein</fullName>
    </recommendedName>
</protein>
<dbReference type="FunFam" id="1.25.40.10:FF:001837">
    <property type="entry name" value="ERAD-associated E3 ubiquitin-protein ligase component HRD3A"/>
    <property type="match status" value="1"/>
</dbReference>
<keyword evidence="4" id="KW-0677">Repeat</keyword>
<keyword evidence="2" id="KW-0812">Transmembrane</keyword>
<name>A0A6A4M1B7_9ERIC</name>
<evidence type="ECO:0000256" key="10">
    <source>
        <dbReference type="SAM" id="MobiDB-lite"/>
    </source>
</evidence>
<dbReference type="EMBL" id="QEFC01000059">
    <property type="protein sequence ID" value="KAE9467066.1"/>
    <property type="molecule type" value="Genomic_DNA"/>
</dbReference>
<gene>
    <name evidence="11" type="ORF">C3L33_01027</name>
</gene>
<evidence type="ECO:0008006" key="13">
    <source>
        <dbReference type="Google" id="ProtNLM"/>
    </source>
</evidence>
<evidence type="ECO:0000256" key="7">
    <source>
        <dbReference type="ARBA" id="ARBA00023136"/>
    </source>
</evidence>
<dbReference type="PANTHER" id="PTHR45084">
    <property type="entry name" value="ERAD-ASSOCIATED E3 UBIQUITIN-PROTEIN LIGASE COMPONENT HRD3A-RELATED"/>
    <property type="match status" value="1"/>
</dbReference>
<keyword evidence="7" id="KW-0472">Membrane</keyword>
<sequence>MPRLTRTRNNWFLLLLAIVLLYLLPLSAIARPFVLVLSQDDLIDAPPSTTEDDSSSEWDEFGDSNTKPEDLDPGSWRPIFEPTTADPAAASEYENEKEEALFYSGITNMVSSVSSGEPRLMEEAASEIEASASGGYPHAQSALGFLYNSGMTREWNRAKAFMYHYFAAKGGNMQSKMVLAYTYSRQDMYDKAVKLYAELAEVAVNSFLISKDSPVIEPVRIHNGAEENKEALRKSRGEEDEDFQILEYQAQKGNAGAMYKIGIFYYFGLRGVRRDHAKALSWFLKAVEKGEPRSMELLGEIYARGAGVERNYTKAFEWLKLASRQQLYSAYNGMGYLYVKGYGVEKKNYTKVRSFWSFLHGHFFYIAVWVHEPTNVLLRAHVPAYRVSRPMPQTLRLSSSWPAHRIGAPTAYLELRCEARRGWVRRVTSLASSRLGIDFMVSSCYIGFQAKEYFEKAADNDEAGGHYNLGVMYLKGIGVKRDVKLACKYFILAANAGQPKAFYQLAKMFHTGVGLKKNLPMATALYKLVAERGPWSSLSRWALEAYLKGDVGKAFFLYSRMAELGYEVAQSNAAWILDKYGERSMCMGESGFCSDAERHLRAHSLWWQASEQGNEHAALLIGDAYYYGRGTEKDYDRAAEAYMHAKSQSNAQAMFNLGYMHEHGQGLPFDLHLAKRYYDQALENDPAAKLPVTLALGSLWVRKNYAHSFLVSLFIFV</sequence>
<keyword evidence="12" id="KW-1185">Reference proteome</keyword>
<dbReference type="InterPro" id="IPR044623">
    <property type="entry name" value="HRD3"/>
</dbReference>
<dbReference type="SUPFAM" id="SSF81901">
    <property type="entry name" value="HCP-like"/>
    <property type="match status" value="3"/>
</dbReference>
<dbReference type="Gene3D" id="1.25.40.10">
    <property type="entry name" value="Tetratricopeptide repeat domain"/>
    <property type="match status" value="4"/>
</dbReference>
<dbReference type="InterPro" id="IPR011990">
    <property type="entry name" value="TPR-like_helical_dom_sf"/>
</dbReference>
<evidence type="ECO:0000256" key="8">
    <source>
        <dbReference type="ARBA" id="ARBA00023180"/>
    </source>
</evidence>
<keyword evidence="8" id="KW-0325">Glycoprotein</keyword>
<comment type="caution">
    <text evidence="11">The sequence shown here is derived from an EMBL/GenBank/DDBJ whole genome shotgun (WGS) entry which is preliminary data.</text>
</comment>
<dbReference type="SMART" id="SM00671">
    <property type="entry name" value="SEL1"/>
    <property type="match status" value="7"/>
</dbReference>
<evidence type="ECO:0000313" key="11">
    <source>
        <dbReference type="EMBL" id="KAE9467066.1"/>
    </source>
</evidence>
<evidence type="ECO:0000256" key="3">
    <source>
        <dbReference type="ARBA" id="ARBA00022729"/>
    </source>
</evidence>